<accession>A0A820PD00</accession>
<evidence type="ECO:0000313" key="2">
    <source>
        <dbReference type="EMBL" id="CAF4402712.1"/>
    </source>
</evidence>
<gene>
    <name evidence="2" type="ORF">KXQ929_LOCUS51116</name>
</gene>
<reference evidence="2" key="1">
    <citation type="submission" date="2021-02" db="EMBL/GenBank/DDBJ databases">
        <authorList>
            <person name="Nowell W R."/>
        </authorList>
    </citation>
    <scope>NUCLEOTIDE SEQUENCE</scope>
</reference>
<dbReference type="PANTHER" id="PTHR13298">
    <property type="entry name" value="CYTOSOLIC REGULATOR PIANISSIMO"/>
    <property type="match status" value="1"/>
</dbReference>
<dbReference type="InterPro" id="IPR028268">
    <property type="entry name" value="Pianissimo_fam"/>
</dbReference>
<evidence type="ECO:0000313" key="3">
    <source>
        <dbReference type="Proteomes" id="UP000663868"/>
    </source>
</evidence>
<proteinExistence type="predicted"/>
<dbReference type="Proteomes" id="UP000663868">
    <property type="component" value="Unassembled WGS sequence"/>
</dbReference>
<dbReference type="GO" id="GO:0038203">
    <property type="term" value="P:TORC2 signaling"/>
    <property type="evidence" value="ECO:0007669"/>
    <property type="project" value="TreeGrafter"/>
</dbReference>
<dbReference type="EMBL" id="CAJOBB010024688">
    <property type="protein sequence ID" value="CAF4402712.1"/>
    <property type="molecule type" value="Genomic_DNA"/>
</dbReference>
<dbReference type="Pfam" id="PF14664">
    <property type="entry name" value="RICTOR_N"/>
    <property type="match status" value="1"/>
</dbReference>
<name>A0A820PD00_9BILA</name>
<feature type="domain" description="Rapamycin-insensitive companion of mTOR N-terminal" evidence="1">
    <location>
        <begin position="3"/>
        <end position="83"/>
    </location>
</feature>
<comment type="caution">
    <text evidence="2">The sequence shown here is derived from an EMBL/GenBank/DDBJ whole genome shotgun (WGS) entry which is preliminary data.</text>
</comment>
<dbReference type="GO" id="GO:0031932">
    <property type="term" value="C:TORC2 complex"/>
    <property type="evidence" value="ECO:0007669"/>
    <property type="project" value="InterPro"/>
</dbReference>
<feature type="non-terminal residue" evidence="2">
    <location>
        <position position="107"/>
    </location>
</feature>
<dbReference type="GO" id="GO:0043539">
    <property type="term" value="F:protein serine/threonine kinase activator activity"/>
    <property type="evidence" value="ECO:0007669"/>
    <property type="project" value="TreeGrafter"/>
</dbReference>
<dbReference type="GO" id="GO:0051897">
    <property type="term" value="P:positive regulation of phosphatidylinositol 3-kinase/protein kinase B signal transduction"/>
    <property type="evidence" value="ECO:0007669"/>
    <property type="project" value="TreeGrafter"/>
</dbReference>
<evidence type="ECO:0000259" key="1">
    <source>
        <dbReference type="Pfam" id="PF14664"/>
    </source>
</evidence>
<dbReference type="PANTHER" id="PTHR13298:SF11">
    <property type="entry name" value="RAPAMYCIN-INSENSITIVE COMPANION OF MTOR"/>
    <property type="match status" value="1"/>
</dbReference>
<organism evidence="2 3">
    <name type="scientific">Adineta steineri</name>
    <dbReference type="NCBI Taxonomy" id="433720"/>
    <lineage>
        <taxon>Eukaryota</taxon>
        <taxon>Metazoa</taxon>
        <taxon>Spiralia</taxon>
        <taxon>Gnathifera</taxon>
        <taxon>Rotifera</taxon>
        <taxon>Eurotatoria</taxon>
        <taxon>Bdelloidea</taxon>
        <taxon>Adinetida</taxon>
        <taxon>Adinetidae</taxon>
        <taxon>Adineta</taxon>
    </lineage>
</organism>
<dbReference type="InterPro" id="IPR028267">
    <property type="entry name" value="Pianissimo_N"/>
</dbReference>
<protein>
    <recommendedName>
        <fullName evidence="1">Rapamycin-insensitive companion of mTOR N-terminal domain-containing protein</fullName>
    </recommendedName>
</protein>
<feature type="non-terminal residue" evidence="2">
    <location>
        <position position="1"/>
    </location>
</feature>
<sequence length="107" mass="12049">IKGTDKIRTLRSCTVALLTILHSWIGFTAFCQSRNSSIRLLVNCLIVQSEPMKMSILDLLYDLLNLDTPAPCDSYEAALKSTYPIWNLTTVEVLFTLASQKESNGHW</sequence>
<dbReference type="AlphaFoldDB" id="A0A820PD00"/>